<evidence type="ECO:0000313" key="2">
    <source>
        <dbReference type="Proteomes" id="UP000190965"/>
    </source>
</evidence>
<sequence>MARLQQLTVDRSHALRGNASCDALRHLAPDLDYPPISGRGASRAAFPRRAWERSTTDCLGPM</sequence>
<dbReference type="OrthoDB" id="7031941at2"/>
<accession>A0A1T2XVJ4</accession>
<dbReference type="Proteomes" id="UP000190965">
    <property type="component" value="Unassembled WGS sequence"/>
</dbReference>
<proteinExistence type="predicted"/>
<reference evidence="1 2" key="1">
    <citation type="submission" date="2016-12" db="EMBL/GenBank/DDBJ databases">
        <title>Draft genome sequences of seven strains of Pseudomonas fluorescens that produce 4-formylaminooxyvinylglycine.</title>
        <authorList>
            <person name="Okrent R.A."/>
            <person name="Manning V.A."/>
            <person name="Trippe K.M."/>
        </authorList>
    </citation>
    <scope>NUCLEOTIDE SEQUENCE [LARGE SCALE GENOMIC DNA]</scope>
    <source>
        <strain evidence="1 2">P5A</strain>
    </source>
</reference>
<dbReference type="EMBL" id="MSDF01000060">
    <property type="protein sequence ID" value="OPA83776.1"/>
    <property type="molecule type" value="Genomic_DNA"/>
</dbReference>
<comment type="caution">
    <text evidence="1">The sequence shown here is derived from an EMBL/GenBank/DDBJ whole genome shotgun (WGS) entry which is preliminary data.</text>
</comment>
<organism evidence="1 2">
    <name type="scientific">Pseudomonas fluorescens</name>
    <dbReference type="NCBI Taxonomy" id="294"/>
    <lineage>
        <taxon>Bacteria</taxon>
        <taxon>Pseudomonadati</taxon>
        <taxon>Pseudomonadota</taxon>
        <taxon>Gammaproteobacteria</taxon>
        <taxon>Pseudomonadales</taxon>
        <taxon>Pseudomonadaceae</taxon>
        <taxon>Pseudomonas</taxon>
    </lineage>
</organism>
<evidence type="ECO:0008006" key="3">
    <source>
        <dbReference type="Google" id="ProtNLM"/>
    </source>
</evidence>
<dbReference type="AntiFam" id="ANF00261">
    <property type="entry name" value="Protein of unknown function (DUF1534)"/>
</dbReference>
<protein>
    <recommendedName>
        <fullName evidence="3">DUF1534 domain-containing protein</fullName>
    </recommendedName>
</protein>
<dbReference type="AlphaFoldDB" id="A0A1T2XVJ4"/>
<name>A0A1T2XVJ4_PSEFL</name>
<gene>
    <name evidence="1" type="ORF">BFW87_29985</name>
</gene>
<evidence type="ECO:0000313" key="1">
    <source>
        <dbReference type="EMBL" id="OPA83776.1"/>
    </source>
</evidence>